<dbReference type="Pfam" id="PF00072">
    <property type="entry name" value="Response_reg"/>
    <property type="match status" value="1"/>
</dbReference>
<reference evidence="4 5" key="1">
    <citation type="journal article" date="2015" name="Microbes Environ.">
        <title>Distribution and evolution of nitrogen fixation genes in the phylum bacteroidetes.</title>
        <authorList>
            <person name="Inoue J."/>
            <person name="Oshima K."/>
            <person name="Suda W."/>
            <person name="Sakamoto M."/>
            <person name="Iino T."/>
            <person name="Noda S."/>
            <person name="Hongoh Y."/>
            <person name="Hattori M."/>
            <person name="Ohkuma M."/>
        </authorList>
    </citation>
    <scope>NUCLEOTIDE SEQUENCE [LARGE SCALE GENOMIC DNA]</scope>
    <source>
        <strain evidence="4">JCM 15548</strain>
    </source>
</reference>
<feature type="modified residue" description="4-aspartylphosphate" evidence="2">
    <location>
        <position position="55"/>
    </location>
</feature>
<name>A0A0E9LZU0_9BACT</name>
<dbReference type="SUPFAM" id="SSF52172">
    <property type="entry name" value="CheY-like"/>
    <property type="match status" value="1"/>
</dbReference>
<organism evidence="4 5">
    <name type="scientific">Geofilum rubicundum JCM 15548</name>
    <dbReference type="NCBI Taxonomy" id="1236989"/>
    <lineage>
        <taxon>Bacteria</taxon>
        <taxon>Pseudomonadati</taxon>
        <taxon>Bacteroidota</taxon>
        <taxon>Bacteroidia</taxon>
        <taxon>Marinilabiliales</taxon>
        <taxon>Marinilabiliaceae</taxon>
        <taxon>Geofilum</taxon>
    </lineage>
</organism>
<evidence type="ECO:0000256" key="1">
    <source>
        <dbReference type="ARBA" id="ARBA00022553"/>
    </source>
</evidence>
<evidence type="ECO:0000313" key="4">
    <source>
        <dbReference type="EMBL" id="GAO30646.1"/>
    </source>
</evidence>
<proteinExistence type="predicted"/>
<evidence type="ECO:0000313" key="5">
    <source>
        <dbReference type="Proteomes" id="UP000032900"/>
    </source>
</evidence>
<feature type="domain" description="Response regulatory" evidence="3">
    <location>
        <begin position="6"/>
        <end position="121"/>
    </location>
</feature>
<dbReference type="Proteomes" id="UP000032900">
    <property type="component" value="Unassembled WGS sequence"/>
</dbReference>
<dbReference type="GO" id="GO:0003677">
    <property type="term" value="F:DNA binding"/>
    <property type="evidence" value="ECO:0007669"/>
    <property type="project" value="UniProtKB-KW"/>
</dbReference>
<dbReference type="GO" id="GO:0000160">
    <property type="term" value="P:phosphorelay signal transduction system"/>
    <property type="evidence" value="ECO:0007669"/>
    <property type="project" value="InterPro"/>
</dbReference>
<dbReference type="STRING" id="1236989.JCM15548_12938"/>
<dbReference type="InterPro" id="IPR001789">
    <property type="entry name" value="Sig_transdc_resp-reg_receiver"/>
</dbReference>
<keyword evidence="5" id="KW-1185">Reference proteome</keyword>
<dbReference type="SMART" id="SM00448">
    <property type="entry name" value="REC"/>
    <property type="match status" value="1"/>
</dbReference>
<comment type="caution">
    <text evidence="4">The sequence shown here is derived from an EMBL/GenBank/DDBJ whole genome shotgun (WGS) entry which is preliminary data.</text>
</comment>
<dbReference type="OrthoDB" id="9789181at2"/>
<keyword evidence="1 2" id="KW-0597">Phosphoprotein</keyword>
<evidence type="ECO:0000259" key="3">
    <source>
        <dbReference type="PROSITE" id="PS50110"/>
    </source>
</evidence>
<dbReference type="InterPro" id="IPR050595">
    <property type="entry name" value="Bact_response_regulator"/>
</dbReference>
<evidence type="ECO:0000256" key="2">
    <source>
        <dbReference type="PROSITE-ProRule" id="PRU00169"/>
    </source>
</evidence>
<accession>A0A0E9LZU0</accession>
<dbReference type="PANTHER" id="PTHR44591">
    <property type="entry name" value="STRESS RESPONSE REGULATOR PROTEIN 1"/>
    <property type="match status" value="1"/>
</dbReference>
<dbReference type="Gene3D" id="3.40.50.2300">
    <property type="match status" value="1"/>
</dbReference>
<gene>
    <name evidence="4" type="ORF">JCM15548_12938</name>
</gene>
<dbReference type="RefSeq" id="WP_062125772.1">
    <property type="nucleotide sequence ID" value="NZ_BAZW01000027.1"/>
</dbReference>
<dbReference type="EMBL" id="BAZW01000027">
    <property type="protein sequence ID" value="GAO30646.1"/>
    <property type="molecule type" value="Genomic_DNA"/>
</dbReference>
<protein>
    <submittedName>
        <fullName evidence="4">Hydrogenase transcriptional regulatory protein HoxA</fullName>
    </submittedName>
</protein>
<keyword evidence="4" id="KW-0371">Homeobox</keyword>
<sequence>MANNISVLYVDDEPINLKVFELGLRNRFTIHTALSGFEGLEILRKESGITVVVSDMRMPVMDGLEFIEAAKKEFPNLVFFIYTGYGICDRIAQALDDNLLHKYFRKPTSFNDIEATIVESVGV</sequence>
<dbReference type="AlphaFoldDB" id="A0A0E9LZU0"/>
<dbReference type="PANTHER" id="PTHR44591:SF19">
    <property type="entry name" value="TWO-COMPONENT RESPONSE REGULATOR-RELATED"/>
    <property type="match status" value="1"/>
</dbReference>
<dbReference type="PROSITE" id="PS50110">
    <property type="entry name" value="RESPONSE_REGULATORY"/>
    <property type="match status" value="1"/>
</dbReference>
<dbReference type="InterPro" id="IPR011006">
    <property type="entry name" value="CheY-like_superfamily"/>
</dbReference>